<keyword evidence="5" id="KW-0732">Signal</keyword>
<dbReference type="GO" id="GO:0099402">
    <property type="term" value="P:plant organ development"/>
    <property type="evidence" value="ECO:0007669"/>
    <property type="project" value="UniProtKB-ARBA"/>
</dbReference>
<organism evidence="14 15">
    <name type="scientific">Prunus armeniaca</name>
    <name type="common">Apricot</name>
    <name type="synonym">Armeniaca vulgaris</name>
    <dbReference type="NCBI Taxonomy" id="36596"/>
    <lineage>
        <taxon>Eukaryota</taxon>
        <taxon>Viridiplantae</taxon>
        <taxon>Streptophyta</taxon>
        <taxon>Embryophyta</taxon>
        <taxon>Tracheophyta</taxon>
        <taxon>Spermatophyta</taxon>
        <taxon>Magnoliopsida</taxon>
        <taxon>eudicotyledons</taxon>
        <taxon>Gunneridae</taxon>
        <taxon>Pentapetalae</taxon>
        <taxon>rosids</taxon>
        <taxon>fabids</taxon>
        <taxon>Rosales</taxon>
        <taxon>Rosaceae</taxon>
        <taxon>Amygdaloideae</taxon>
        <taxon>Amygdaleae</taxon>
        <taxon>Prunus</taxon>
    </lineage>
</organism>
<keyword evidence="15" id="KW-1185">Reference proteome</keyword>
<accession>A0A6J5X074</accession>
<dbReference type="GO" id="GO:0003677">
    <property type="term" value="F:DNA binding"/>
    <property type="evidence" value="ECO:0007669"/>
    <property type="project" value="UniProtKB-KW"/>
</dbReference>
<dbReference type="InterPro" id="IPR007217">
    <property type="entry name" value="Per1-like"/>
</dbReference>
<evidence type="ECO:0000256" key="7">
    <source>
        <dbReference type="ARBA" id="ARBA00023015"/>
    </source>
</evidence>
<feature type="transmembrane region" description="Helical" evidence="12">
    <location>
        <begin position="547"/>
        <end position="565"/>
    </location>
</feature>
<dbReference type="FunFam" id="2.170.150.80:FF:000007">
    <property type="entry name" value="NAC domain-containing protein 35"/>
    <property type="match status" value="1"/>
</dbReference>
<evidence type="ECO:0000256" key="9">
    <source>
        <dbReference type="ARBA" id="ARBA00023136"/>
    </source>
</evidence>
<dbReference type="GO" id="GO:0005634">
    <property type="term" value="C:nucleus"/>
    <property type="evidence" value="ECO:0007669"/>
    <property type="project" value="UniProtKB-SubCell"/>
</dbReference>
<evidence type="ECO:0000256" key="11">
    <source>
        <dbReference type="ARBA" id="ARBA00023242"/>
    </source>
</evidence>
<dbReference type="Pfam" id="PF04080">
    <property type="entry name" value="Per1"/>
    <property type="match status" value="1"/>
</dbReference>
<dbReference type="InterPro" id="IPR003441">
    <property type="entry name" value="NAC-dom"/>
</dbReference>
<evidence type="ECO:0000313" key="14">
    <source>
        <dbReference type="EMBL" id="CAB4307446.1"/>
    </source>
</evidence>
<evidence type="ECO:0000256" key="6">
    <source>
        <dbReference type="ARBA" id="ARBA00022989"/>
    </source>
</evidence>
<evidence type="ECO:0000259" key="13">
    <source>
        <dbReference type="PROSITE" id="PS51005"/>
    </source>
</evidence>
<protein>
    <recommendedName>
        <fullName evidence="13">NAC domain-containing protein</fullName>
    </recommendedName>
</protein>
<sequence>MDSNYTSTKDDHQYIDEDDVQLPGFRFHPTDEELVEFYLHRKVEKKAISIELIKSIDIYKHDPWDLPKAISTAGEKEWYFFCKRGRKYKNSIRPNRVTGSGFWKATGIDKPIYSHGGQGHACIGLKKTLVYYRGSAGKGTKTDWMMHEFRLPNQASSNEYIHRSSNTKNINSTDPQQEAEIWTLCRIFKRNVSYKKYTADWRGLSGAKRHPMDTVSSKKCTSDQDDLDQSNKYISFGASDNIICYEEKKPVLNHTNMNNFNGSNQQLDAVGQLSSNMPATYQYMETFSNFSYQDLENELLNENWDELRSAAVHLAFDPTFLVHGVDQTVNVDVKRKKKERDGRRRSRGSGAPMLKHYWVAFFVLVSWVVNFRVLDASAGDADPLYRACVKQCGETGCVAQRCFPQCNFSSDGVSVDSPWYMQEPLYMQWKQWDCQSDCRYYCMLDRENEREATGHDPVKYHGKWPFKRVYGIQEPASVAFSVLNLAMHFHGWISFFILLYYKLPLRRDKKTYYYFASLWHIYALLSFNSWFWSAVFHSRDVDLTEKLDYSSAVAILGYSLILSILRSFDVKDDAVRVMVAAPLLAFVTTHILYLNFYKLDYGWNMQVCVVMAVVQLLLWAIWAGVTRHPSRWKLWLVVVAGGLAMLLEIYDFPPYQGFVDAHAAWHATTIPLTYVWWSFIRDDAEFLTSNQMKRLKTSNLAKKAK</sequence>
<feature type="transmembrane region" description="Helical" evidence="12">
    <location>
        <begin position="478"/>
        <end position="501"/>
    </location>
</feature>
<evidence type="ECO:0000313" key="15">
    <source>
        <dbReference type="Proteomes" id="UP000507245"/>
    </source>
</evidence>
<keyword evidence="10" id="KW-0804">Transcription</keyword>
<dbReference type="SUPFAM" id="SSF101941">
    <property type="entry name" value="NAC domain"/>
    <property type="match status" value="1"/>
</dbReference>
<dbReference type="Pfam" id="PF02365">
    <property type="entry name" value="NAM"/>
    <property type="match status" value="1"/>
</dbReference>
<dbReference type="GO" id="GO:0016788">
    <property type="term" value="F:hydrolase activity, acting on ester bonds"/>
    <property type="evidence" value="ECO:0007669"/>
    <property type="project" value="TreeGrafter"/>
</dbReference>
<keyword evidence="6 12" id="KW-1133">Transmembrane helix</keyword>
<dbReference type="EMBL" id="CAEKKB010000004">
    <property type="protein sequence ID" value="CAB4307446.1"/>
    <property type="molecule type" value="Genomic_DNA"/>
</dbReference>
<name>A0A6J5X074_PRUAR</name>
<keyword evidence="4 12" id="KW-0812">Transmembrane</keyword>
<dbReference type="Proteomes" id="UP000507245">
    <property type="component" value="Unassembled WGS sequence"/>
</dbReference>
<feature type="transmembrane region" description="Helical" evidence="12">
    <location>
        <begin position="632"/>
        <end position="650"/>
    </location>
</feature>
<keyword evidence="11" id="KW-0539">Nucleus</keyword>
<keyword evidence="3" id="KW-0337">GPI-anchor biosynthesis</keyword>
<dbReference type="AlphaFoldDB" id="A0A6J5X074"/>
<dbReference type="GO" id="GO:0006355">
    <property type="term" value="P:regulation of DNA-templated transcription"/>
    <property type="evidence" value="ECO:0007669"/>
    <property type="project" value="InterPro"/>
</dbReference>
<dbReference type="GO" id="GO:0006506">
    <property type="term" value="P:GPI anchor biosynthetic process"/>
    <property type="evidence" value="ECO:0007669"/>
    <property type="project" value="UniProtKB-KW"/>
</dbReference>
<dbReference type="OrthoDB" id="1883668at2759"/>
<dbReference type="GO" id="GO:0005789">
    <property type="term" value="C:endoplasmic reticulum membrane"/>
    <property type="evidence" value="ECO:0007669"/>
    <property type="project" value="TreeGrafter"/>
</dbReference>
<dbReference type="PROSITE" id="PS51005">
    <property type="entry name" value="NAC"/>
    <property type="match status" value="1"/>
</dbReference>
<evidence type="ECO:0000256" key="1">
    <source>
        <dbReference type="ARBA" id="ARBA00004123"/>
    </source>
</evidence>
<evidence type="ECO:0000256" key="10">
    <source>
        <dbReference type="ARBA" id="ARBA00023163"/>
    </source>
</evidence>
<evidence type="ECO:0000256" key="4">
    <source>
        <dbReference type="ARBA" id="ARBA00022692"/>
    </source>
</evidence>
<dbReference type="PANTHER" id="PTHR13148">
    <property type="entry name" value="PER1-RELATED"/>
    <property type="match status" value="1"/>
</dbReference>
<keyword evidence="7" id="KW-0805">Transcription regulation</keyword>
<feature type="transmembrane region" description="Helical" evidence="12">
    <location>
        <begin position="577"/>
        <end position="597"/>
    </location>
</feature>
<evidence type="ECO:0000256" key="3">
    <source>
        <dbReference type="ARBA" id="ARBA00022502"/>
    </source>
</evidence>
<reference evidence="15" key="1">
    <citation type="journal article" date="2020" name="Genome Biol.">
        <title>Gamete binning: chromosome-level and haplotype-resolved genome assembly enabled by high-throughput single-cell sequencing of gamete genomes.</title>
        <authorList>
            <person name="Campoy J.A."/>
            <person name="Sun H."/>
            <person name="Goel M."/>
            <person name="Jiao W.-B."/>
            <person name="Folz-Donahue K."/>
            <person name="Wang N."/>
            <person name="Rubio M."/>
            <person name="Liu C."/>
            <person name="Kukat C."/>
            <person name="Ruiz D."/>
            <person name="Huettel B."/>
            <person name="Schneeberger K."/>
        </authorList>
    </citation>
    <scope>NUCLEOTIDE SEQUENCE [LARGE SCALE GENOMIC DNA]</scope>
    <source>
        <strain evidence="15">cv. Rojo Pasion</strain>
    </source>
</reference>
<feature type="transmembrane region" description="Helical" evidence="12">
    <location>
        <begin position="603"/>
        <end position="625"/>
    </location>
</feature>
<evidence type="ECO:0000256" key="8">
    <source>
        <dbReference type="ARBA" id="ARBA00023125"/>
    </source>
</evidence>
<comment type="subcellular location">
    <subcellularLocation>
        <location evidence="2">Endomembrane system</location>
        <topology evidence="2">Multi-pass membrane protein</topology>
    </subcellularLocation>
    <subcellularLocation>
        <location evidence="1">Nucleus</location>
    </subcellularLocation>
</comment>
<feature type="domain" description="NAC" evidence="13">
    <location>
        <begin position="21"/>
        <end position="190"/>
    </location>
</feature>
<feature type="transmembrane region" description="Helical" evidence="12">
    <location>
        <begin position="662"/>
        <end position="680"/>
    </location>
</feature>
<dbReference type="PANTHER" id="PTHR13148:SF0">
    <property type="entry name" value="POST-GPI ATTACHMENT TO PROTEINS FACTOR 3"/>
    <property type="match status" value="1"/>
</dbReference>
<feature type="transmembrane region" description="Helical" evidence="12">
    <location>
        <begin position="513"/>
        <end position="535"/>
    </location>
</feature>
<evidence type="ECO:0000256" key="12">
    <source>
        <dbReference type="SAM" id="Phobius"/>
    </source>
</evidence>
<proteinExistence type="predicted"/>
<evidence type="ECO:0000256" key="2">
    <source>
        <dbReference type="ARBA" id="ARBA00004127"/>
    </source>
</evidence>
<keyword evidence="8" id="KW-0238">DNA-binding</keyword>
<evidence type="ECO:0000256" key="5">
    <source>
        <dbReference type="ARBA" id="ARBA00022729"/>
    </source>
</evidence>
<dbReference type="Gene3D" id="2.170.150.80">
    <property type="entry name" value="NAC domain"/>
    <property type="match status" value="1"/>
</dbReference>
<dbReference type="InterPro" id="IPR036093">
    <property type="entry name" value="NAC_dom_sf"/>
</dbReference>
<gene>
    <name evidence="14" type="ORF">ORAREDHAP_LOCUS26119</name>
</gene>
<keyword evidence="9 12" id="KW-0472">Membrane</keyword>